<dbReference type="Gene3D" id="3.40.50.150">
    <property type="entry name" value="Vaccinia Virus protein VP39"/>
    <property type="match status" value="1"/>
</dbReference>
<evidence type="ECO:0000313" key="1">
    <source>
        <dbReference type="EMBL" id="KKB35045.1"/>
    </source>
</evidence>
<sequence length="213" mass="25399">MDYNAILEQSFKKSYEEGLDLWTKDQFLNDHVKKYAELIGNHTPRKVLDIGTGKAQNSHVFLEEGHEFTGIDIAEQKEWKVIKSNFPEKAKFFKVNFLEWEGYKEEFTDVLDVGCLHHQEYRKIPEYFKKINELLTEDGKFFLIVAAFEEDKLDQRLHRVEKLPSGKIRNRFNTCELHCLLNEVFDIESMQRIHNKKRNRYLIKVIAKKRCLN</sequence>
<dbReference type="STRING" id="1221996.QY95_03616"/>
<proteinExistence type="predicted"/>
<dbReference type="Pfam" id="PF13489">
    <property type="entry name" value="Methyltransf_23"/>
    <property type="match status" value="1"/>
</dbReference>
<dbReference type="SUPFAM" id="SSF53335">
    <property type="entry name" value="S-adenosyl-L-methionine-dependent methyltransferases"/>
    <property type="match status" value="1"/>
</dbReference>
<keyword evidence="2" id="KW-1185">Reference proteome</keyword>
<dbReference type="AlphaFoldDB" id="A0A0F5HPU9"/>
<gene>
    <name evidence="1" type="ORF">QY95_03616</name>
</gene>
<comment type="caution">
    <text evidence="1">The sequence shown here is derived from an EMBL/GenBank/DDBJ whole genome shotgun (WGS) entry which is preliminary data.</text>
</comment>
<name>A0A0F5HPU9_BACTR</name>
<organism evidence="1 2">
    <name type="scientific">Bacillus thermotolerans</name>
    <name type="common">Quasibacillus thermotolerans</name>
    <dbReference type="NCBI Taxonomy" id="1221996"/>
    <lineage>
        <taxon>Bacteria</taxon>
        <taxon>Bacillati</taxon>
        <taxon>Bacillota</taxon>
        <taxon>Bacilli</taxon>
        <taxon>Bacillales</taxon>
        <taxon>Bacillaceae</taxon>
        <taxon>Bacillus</taxon>
    </lineage>
</organism>
<dbReference type="EMBL" id="JWIR02000076">
    <property type="protein sequence ID" value="KKB35045.1"/>
    <property type="molecule type" value="Genomic_DNA"/>
</dbReference>
<dbReference type="RefSeq" id="WP_040047827.1">
    <property type="nucleotide sequence ID" value="NZ_JWIR02000076.1"/>
</dbReference>
<dbReference type="CDD" id="cd02440">
    <property type="entry name" value="AdoMet_MTases"/>
    <property type="match status" value="1"/>
</dbReference>
<dbReference type="OrthoDB" id="9782855at2"/>
<dbReference type="InterPro" id="IPR029063">
    <property type="entry name" value="SAM-dependent_MTases_sf"/>
</dbReference>
<protein>
    <recommendedName>
        <fullName evidence="3">Class I SAM-dependent methyltransferase</fullName>
    </recommendedName>
</protein>
<reference evidence="1" key="1">
    <citation type="submission" date="2015-02" db="EMBL/GenBank/DDBJ databases">
        <title>Genome Assembly of Bacillaceae bacterium MTCC 8252.</title>
        <authorList>
            <person name="Verma A."/>
            <person name="Khatri I."/>
            <person name="Mual P."/>
            <person name="Subramanian S."/>
            <person name="Krishnamurthi S."/>
        </authorList>
    </citation>
    <scope>NUCLEOTIDE SEQUENCE [LARGE SCALE GENOMIC DNA]</scope>
    <source>
        <strain evidence="1">MTCC 8252</strain>
    </source>
</reference>
<accession>A0A0F5HPU9</accession>
<evidence type="ECO:0000313" key="2">
    <source>
        <dbReference type="Proteomes" id="UP000031563"/>
    </source>
</evidence>
<dbReference type="Proteomes" id="UP000031563">
    <property type="component" value="Unassembled WGS sequence"/>
</dbReference>
<evidence type="ECO:0008006" key="3">
    <source>
        <dbReference type="Google" id="ProtNLM"/>
    </source>
</evidence>